<evidence type="ECO:0000313" key="2">
    <source>
        <dbReference type="EMBL" id="KAG5302424.1"/>
    </source>
</evidence>
<evidence type="ECO:0000313" key="3">
    <source>
        <dbReference type="Proteomes" id="UP000670092"/>
    </source>
</evidence>
<accession>A0A8H7Z1I6</accession>
<dbReference type="VEuPathDB" id="FungiDB:I7I52_00061"/>
<organism evidence="2 3">
    <name type="scientific">Ajellomyces capsulatus</name>
    <name type="common">Darling's disease fungus</name>
    <name type="synonym">Histoplasma capsulatum</name>
    <dbReference type="NCBI Taxonomy" id="5037"/>
    <lineage>
        <taxon>Eukaryota</taxon>
        <taxon>Fungi</taxon>
        <taxon>Dikarya</taxon>
        <taxon>Ascomycota</taxon>
        <taxon>Pezizomycotina</taxon>
        <taxon>Eurotiomycetes</taxon>
        <taxon>Eurotiomycetidae</taxon>
        <taxon>Onygenales</taxon>
        <taxon>Ajellomycetaceae</taxon>
        <taxon>Histoplasma</taxon>
    </lineage>
</organism>
<sequence>MPFLLDFLFLSIFTLSPAPGNWFIVPNSDRVTRDIPSCILVCCFLRQSFLFHIPFLGHFLATDEIGSAPWCSKGGINSLYLHAGSVRLVSGNTIEDSLFFWYNQLISLPLIVLYDFALQRFSHQSCRKHSKS</sequence>
<name>A0A8H7Z1I6_AJECA</name>
<proteinExistence type="predicted"/>
<dbReference type="OrthoDB" id="10501033at2759"/>
<dbReference type="Proteomes" id="UP000670092">
    <property type="component" value="Unassembled WGS sequence"/>
</dbReference>
<gene>
    <name evidence="2" type="ORF">I7I52_00061</name>
</gene>
<reference evidence="2 3" key="1">
    <citation type="submission" date="2021-01" db="EMBL/GenBank/DDBJ databases">
        <title>Chromosome-level genome assembly of a human fungal pathogen reveals clustering of transcriptionally co-regulated genes.</title>
        <authorList>
            <person name="Voorhies M."/>
            <person name="Cohen S."/>
            <person name="Shea T.P."/>
            <person name="Petrus S."/>
            <person name="Munoz J.F."/>
            <person name="Poplawski S."/>
            <person name="Goldman W.E."/>
            <person name="Michael T."/>
            <person name="Cuomo C.A."/>
            <person name="Sil A."/>
            <person name="Beyhan S."/>
        </authorList>
    </citation>
    <scope>NUCLEOTIDE SEQUENCE [LARGE SCALE GENOMIC DNA]</scope>
    <source>
        <strain evidence="2 3">G184AR</strain>
    </source>
</reference>
<feature type="chain" id="PRO_5034047799" description="Secreted protein" evidence="1">
    <location>
        <begin position="21"/>
        <end position="132"/>
    </location>
</feature>
<feature type="signal peptide" evidence="1">
    <location>
        <begin position="1"/>
        <end position="20"/>
    </location>
</feature>
<dbReference type="AlphaFoldDB" id="A0A8H7Z1I6"/>
<evidence type="ECO:0008006" key="4">
    <source>
        <dbReference type="Google" id="ProtNLM"/>
    </source>
</evidence>
<comment type="caution">
    <text evidence="2">The sequence shown here is derived from an EMBL/GenBank/DDBJ whole genome shotgun (WGS) entry which is preliminary data.</text>
</comment>
<evidence type="ECO:0000256" key="1">
    <source>
        <dbReference type="SAM" id="SignalP"/>
    </source>
</evidence>
<keyword evidence="1" id="KW-0732">Signal</keyword>
<protein>
    <recommendedName>
        <fullName evidence="4">Secreted protein</fullName>
    </recommendedName>
</protein>
<dbReference type="EMBL" id="JAEVHI010000001">
    <property type="protein sequence ID" value="KAG5302424.1"/>
    <property type="molecule type" value="Genomic_DNA"/>
</dbReference>